<evidence type="ECO:0000313" key="3">
    <source>
        <dbReference type="EMBL" id="KAE9138440.1"/>
    </source>
</evidence>
<sequence length="640" mass="70941">MKLEADREGLSSSPDLIIISDTSDDEEDKPAPPKEVLGKRERPHDSDAPPRASSDGCPPCKRRLTEPFEQADAQPLPQPPIHAHTAVPPPKNRQPAPARLNYVIREVKVWRESASKPRAHEPPRTPPDAKATICSSPLSTLKQVVRASTPKVAFSPAKWPGRVAYLHENYNSKAIKLPYVYHFGDCGCGDPCKIESCRNARMNIFCTDKCCCWEELCANRPRESDKLEVMQHDNTMQSSRMGKLAGSMNYSMPEIMHMLTIVKKVMPQGKDMWDAVAARYDATKYGHWPEREMESLRRKFKALYGLHKPTGCADMPAHVALAKDVKKLIDEASSVFVTSEDEAEERRRPVAAAKLRVLRLGNRAHLYHQPHLDCSPDDPDGYDSTGTLPPFMPSSDDGPDSTFDLDEEEAALAAAASTVTSPATTKSSTLSTSKTVSRAAAKVANARASNGSSKTKKAKPSAVQVATSAKAIGATTADSRERLRYPSLADCSDRLGGVNLADMRDSLKKRTYAEFEEASYTKQKRLKAEKAAAELKRKLDTATESASGTGGDLVKTIMVLRADAERADADRAKAAEALRREERREEREYLEARRQEERRADCEAQEERRREDCKEARQHMQDMLLMLSALKNGTIPNVCL</sequence>
<reference evidence="5 6" key="1">
    <citation type="submission" date="2018-08" db="EMBL/GenBank/DDBJ databases">
        <title>Genomic investigation of the strawberry pathogen Phytophthora fragariae indicates pathogenicity is determined by transcriptional variation in three key races.</title>
        <authorList>
            <person name="Adams T.M."/>
            <person name="Armitage A.D."/>
            <person name="Sobczyk M.K."/>
            <person name="Bates H.J."/>
            <person name="Dunwell J.M."/>
            <person name="Nellist C.F."/>
            <person name="Harrison R.J."/>
        </authorList>
    </citation>
    <scope>NUCLEOTIDE SEQUENCE [LARGE SCALE GENOMIC DNA]</scope>
    <source>
        <strain evidence="4 5">NOV-27</strain>
        <strain evidence="3 6">NOV-71</strain>
    </source>
</reference>
<feature type="region of interest" description="Disordered" evidence="1">
    <location>
        <begin position="1"/>
        <end position="96"/>
    </location>
</feature>
<proteinExistence type="predicted"/>
<feature type="compositionally biased region" description="Low complexity" evidence="1">
    <location>
        <begin position="10"/>
        <end position="21"/>
    </location>
</feature>
<evidence type="ECO:0000313" key="4">
    <source>
        <dbReference type="EMBL" id="KAE9233646.1"/>
    </source>
</evidence>
<dbReference type="PANTHER" id="PTHR34409:SF1">
    <property type="entry name" value="MYB-LIKE DOMAIN-CONTAINING PROTEIN"/>
    <property type="match status" value="1"/>
</dbReference>
<accession>A0A6A3ZDH6</accession>
<feature type="domain" description="DUF6818" evidence="2">
    <location>
        <begin position="267"/>
        <end position="342"/>
    </location>
</feature>
<dbReference type="EMBL" id="QXFZ01000033">
    <property type="protein sequence ID" value="KAE9138440.1"/>
    <property type="molecule type" value="Genomic_DNA"/>
</dbReference>
<dbReference type="PANTHER" id="PTHR34409">
    <property type="entry name" value="SET DOMAIN-CONTAINING PROTEIN"/>
    <property type="match status" value="1"/>
</dbReference>
<feature type="compositionally biased region" description="Basic and acidic residues" evidence="1">
    <location>
        <begin position="29"/>
        <end position="48"/>
    </location>
</feature>
<feature type="region of interest" description="Disordered" evidence="1">
    <location>
        <begin position="580"/>
        <end position="613"/>
    </location>
</feature>
<gene>
    <name evidence="4" type="ORF">PF005_g2240</name>
    <name evidence="3" type="ORF">PF007_g1404</name>
</gene>
<dbReference type="AlphaFoldDB" id="A0A6A3ZDH6"/>
<dbReference type="Proteomes" id="UP000441208">
    <property type="component" value="Unassembled WGS sequence"/>
</dbReference>
<keyword evidence="5" id="KW-1185">Reference proteome</keyword>
<name>A0A6A3ZDH6_9STRA</name>
<evidence type="ECO:0000313" key="6">
    <source>
        <dbReference type="Proteomes" id="UP000441208"/>
    </source>
</evidence>
<dbReference type="Proteomes" id="UP000433483">
    <property type="component" value="Unassembled WGS sequence"/>
</dbReference>
<organism evidence="4 5">
    <name type="scientific">Phytophthora fragariae</name>
    <dbReference type="NCBI Taxonomy" id="53985"/>
    <lineage>
        <taxon>Eukaryota</taxon>
        <taxon>Sar</taxon>
        <taxon>Stramenopiles</taxon>
        <taxon>Oomycota</taxon>
        <taxon>Peronosporomycetes</taxon>
        <taxon>Peronosporales</taxon>
        <taxon>Peronosporaceae</taxon>
        <taxon>Phytophthora</taxon>
    </lineage>
</organism>
<evidence type="ECO:0000256" key="1">
    <source>
        <dbReference type="SAM" id="MobiDB-lite"/>
    </source>
</evidence>
<feature type="region of interest" description="Disordered" evidence="1">
    <location>
        <begin position="415"/>
        <end position="435"/>
    </location>
</feature>
<dbReference type="Pfam" id="PF20681">
    <property type="entry name" value="DUF6818"/>
    <property type="match status" value="1"/>
</dbReference>
<dbReference type="EMBL" id="QXGB01000059">
    <property type="protein sequence ID" value="KAE9233646.1"/>
    <property type="molecule type" value="Genomic_DNA"/>
</dbReference>
<evidence type="ECO:0000313" key="5">
    <source>
        <dbReference type="Proteomes" id="UP000433483"/>
    </source>
</evidence>
<dbReference type="OrthoDB" id="2499380at2759"/>
<dbReference type="InterPro" id="IPR049203">
    <property type="entry name" value="DUF6818"/>
</dbReference>
<protein>
    <recommendedName>
        <fullName evidence="2">DUF6818 domain-containing protein</fullName>
    </recommendedName>
</protein>
<comment type="caution">
    <text evidence="4">The sequence shown here is derived from an EMBL/GenBank/DDBJ whole genome shotgun (WGS) entry which is preliminary data.</text>
</comment>
<feature type="region of interest" description="Disordered" evidence="1">
    <location>
        <begin position="368"/>
        <end position="403"/>
    </location>
</feature>
<evidence type="ECO:0000259" key="2">
    <source>
        <dbReference type="Pfam" id="PF20681"/>
    </source>
</evidence>